<keyword evidence="1" id="KW-0472">Membrane</keyword>
<comment type="caution">
    <text evidence="2">The sequence shown here is derived from an EMBL/GenBank/DDBJ whole genome shotgun (WGS) entry which is preliminary data.</text>
</comment>
<accession>A0ABW5KU59</accession>
<evidence type="ECO:0000313" key="2">
    <source>
        <dbReference type="EMBL" id="MFD2552517.1"/>
    </source>
</evidence>
<name>A0ABW5KU59_9FLAO</name>
<evidence type="ECO:0000256" key="1">
    <source>
        <dbReference type="SAM" id="Phobius"/>
    </source>
</evidence>
<protein>
    <submittedName>
        <fullName evidence="2">DUF6920 family protein</fullName>
    </submittedName>
</protein>
<evidence type="ECO:0000313" key="3">
    <source>
        <dbReference type="Proteomes" id="UP001597472"/>
    </source>
</evidence>
<proteinExistence type="predicted"/>
<keyword evidence="1" id="KW-1133">Transmembrane helix</keyword>
<gene>
    <name evidence="2" type="ORF">ACFSQP_11910</name>
</gene>
<dbReference type="InterPro" id="IPR054213">
    <property type="entry name" value="DUF6920"/>
</dbReference>
<dbReference type="Pfam" id="PF21900">
    <property type="entry name" value="DUF6920"/>
    <property type="match status" value="1"/>
</dbReference>
<keyword evidence="1" id="KW-0812">Transmembrane</keyword>
<feature type="transmembrane region" description="Helical" evidence="1">
    <location>
        <begin position="65"/>
        <end position="84"/>
    </location>
</feature>
<dbReference type="EMBL" id="JBHULS010000006">
    <property type="protein sequence ID" value="MFD2552517.1"/>
    <property type="molecule type" value="Genomic_DNA"/>
</dbReference>
<feature type="transmembrane region" description="Helical" evidence="1">
    <location>
        <begin position="39"/>
        <end position="59"/>
    </location>
</feature>
<dbReference type="RefSeq" id="WP_376894797.1">
    <property type="nucleotide sequence ID" value="NZ_JBHULS010000006.1"/>
</dbReference>
<keyword evidence="3" id="KW-1185">Reference proteome</keyword>
<dbReference type="Proteomes" id="UP001597472">
    <property type="component" value="Unassembled WGS sequence"/>
</dbReference>
<reference evidence="3" key="1">
    <citation type="journal article" date="2019" name="Int. J. Syst. Evol. Microbiol.">
        <title>The Global Catalogue of Microorganisms (GCM) 10K type strain sequencing project: providing services to taxonomists for standard genome sequencing and annotation.</title>
        <authorList>
            <consortium name="The Broad Institute Genomics Platform"/>
            <consortium name="The Broad Institute Genome Sequencing Center for Infectious Disease"/>
            <person name="Wu L."/>
            <person name="Ma J."/>
        </authorList>
    </citation>
    <scope>NUCLEOTIDE SEQUENCE [LARGE SCALE GENOMIC DNA]</scope>
    <source>
        <strain evidence="3">KCTC 42587</strain>
    </source>
</reference>
<sequence>MRIALIILIALHGIIHLFGFLKAFNLAKFNAISQPISKTSGLLWLILFIVFATAVSLLISESKIWWLPAFLAVIGSQLLIINFWHDAKFGTILNLIILVSALIAYASFSFNNTIAAERSILLKNTQTNGAQVITEKTISELPVSVQKWLKNNGTVGKRPVSNVHLKQALQLKLNPEQENWNTGKAEQYVTTHPPAFHWTINTKINSIFSIVGRDKFEAGNGEMTIKLLSLIPVADAKNSHKVNQASLQRFLAEIVWFPSASLSKYITWQPINSYSAKATLEYNGTKGSGEFHFDENGNFKKFVAMRFKDSNAIEPTKWMVNATQIEERNGIKIPVACEASWEQENGVWTWLKLKITEINYNIM</sequence>
<feature type="transmembrane region" description="Helical" evidence="1">
    <location>
        <begin position="91"/>
        <end position="110"/>
    </location>
</feature>
<feature type="transmembrane region" description="Helical" evidence="1">
    <location>
        <begin position="6"/>
        <end position="27"/>
    </location>
</feature>
<organism evidence="2 3">
    <name type="scientific">Bizionia sediminis</name>
    <dbReference type="NCBI Taxonomy" id="1737064"/>
    <lineage>
        <taxon>Bacteria</taxon>
        <taxon>Pseudomonadati</taxon>
        <taxon>Bacteroidota</taxon>
        <taxon>Flavobacteriia</taxon>
        <taxon>Flavobacteriales</taxon>
        <taxon>Flavobacteriaceae</taxon>
        <taxon>Bizionia</taxon>
    </lineage>
</organism>